<dbReference type="GO" id="GO:0016020">
    <property type="term" value="C:membrane"/>
    <property type="evidence" value="ECO:0007669"/>
    <property type="project" value="UniProtKB-SubCell"/>
</dbReference>
<dbReference type="VEuPathDB" id="VectorBase:LDEU003688"/>
<feature type="transmembrane region" description="Helical" evidence="5">
    <location>
        <begin position="281"/>
        <end position="298"/>
    </location>
</feature>
<keyword evidence="4 5" id="KW-0472">Membrane</keyword>
<dbReference type="GO" id="GO:0030514">
    <property type="term" value="P:negative regulation of BMP signaling pathway"/>
    <property type="evidence" value="ECO:0007669"/>
    <property type="project" value="TreeGrafter"/>
</dbReference>
<accession>A0A443SLG5</accession>
<evidence type="ECO:0000313" key="6">
    <source>
        <dbReference type="EMBL" id="RWS28349.1"/>
    </source>
</evidence>
<dbReference type="EMBL" id="NCKV01001435">
    <property type="protein sequence ID" value="RWS28349.1"/>
    <property type="molecule type" value="Genomic_DNA"/>
</dbReference>
<evidence type="ECO:0000256" key="5">
    <source>
        <dbReference type="SAM" id="Phobius"/>
    </source>
</evidence>
<comment type="subcellular location">
    <subcellularLocation>
        <location evidence="1">Membrane</location>
        <topology evidence="1">Multi-pass membrane protein</topology>
    </subcellularLocation>
</comment>
<feature type="transmembrane region" description="Helical" evidence="5">
    <location>
        <begin position="96"/>
        <end position="114"/>
    </location>
</feature>
<feature type="transmembrane region" description="Helical" evidence="5">
    <location>
        <begin position="449"/>
        <end position="470"/>
    </location>
</feature>
<feature type="transmembrane region" description="Helical" evidence="5">
    <location>
        <begin position="240"/>
        <end position="261"/>
    </location>
</feature>
<name>A0A443SLG5_9ACAR</name>
<evidence type="ECO:0000313" key="7">
    <source>
        <dbReference type="Proteomes" id="UP000288716"/>
    </source>
</evidence>
<evidence type="ECO:0000256" key="1">
    <source>
        <dbReference type="ARBA" id="ARBA00004141"/>
    </source>
</evidence>
<keyword evidence="3 5" id="KW-1133">Transmembrane helix</keyword>
<feature type="transmembrane region" description="Helical" evidence="5">
    <location>
        <begin position="591"/>
        <end position="609"/>
    </location>
</feature>
<feature type="transmembrane region" description="Helical" evidence="5">
    <location>
        <begin position="346"/>
        <end position="366"/>
    </location>
</feature>
<feature type="transmembrane region" description="Helical" evidence="5">
    <location>
        <begin position="410"/>
        <end position="437"/>
    </location>
</feature>
<feature type="transmembrane region" description="Helical" evidence="5">
    <location>
        <begin position="126"/>
        <end position="148"/>
    </location>
</feature>
<feature type="transmembrane region" description="Helical" evidence="5">
    <location>
        <begin position="169"/>
        <end position="195"/>
    </location>
</feature>
<keyword evidence="2 5" id="KW-0812">Transmembrane</keyword>
<dbReference type="InterPro" id="IPR051832">
    <property type="entry name" value="mTOR-Rac_regulators"/>
</dbReference>
<organism evidence="6 7">
    <name type="scientific">Leptotrombidium deliense</name>
    <dbReference type="NCBI Taxonomy" id="299467"/>
    <lineage>
        <taxon>Eukaryota</taxon>
        <taxon>Metazoa</taxon>
        <taxon>Ecdysozoa</taxon>
        <taxon>Arthropoda</taxon>
        <taxon>Chelicerata</taxon>
        <taxon>Arachnida</taxon>
        <taxon>Acari</taxon>
        <taxon>Acariformes</taxon>
        <taxon>Trombidiformes</taxon>
        <taxon>Prostigmata</taxon>
        <taxon>Anystina</taxon>
        <taxon>Parasitengona</taxon>
        <taxon>Trombiculoidea</taxon>
        <taxon>Trombiculidae</taxon>
        <taxon>Leptotrombidium</taxon>
    </lineage>
</organism>
<feature type="transmembrane region" description="Helical" evidence="5">
    <location>
        <begin position="62"/>
        <end position="84"/>
    </location>
</feature>
<feature type="transmembrane region" description="Helical" evidence="5">
    <location>
        <begin position="207"/>
        <end position="228"/>
    </location>
</feature>
<feature type="transmembrane region" description="Helical" evidence="5">
    <location>
        <begin position="378"/>
        <end position="398"/>
    </location>
</feature>
<feature type="transmembrane region" description="Helical" evidence="5">
    <location>
        <begin position="6"/>
        <end position="25"/>
    </location>
</feature>
<comment type="caution">
    <text evidence="6">The sequence shown here is derived from an EMBL/GenBank/DDBJ whole genome shotgun (WGS) entry which is preliminary data.</text>
</comment>
<evidence type="ECO:0000256" key="4">
    <source>
        <dbReference type="ARBA" id="ARBA00023136"/>
    </source>
</evidence>
<feature type="transmembrane region" description="Helical" evidence="5">
    <location>
        <begin position="490"/>
        <end position="509"/>
    </location>
</feature>
<feature type="transmembrane region" description="Helical" evidence="5">
    <location>
        <begin position="305"/>
        <end position="326"/>
    </location>
</feature>
<evidence type="ECO:0000256" key="3">
    <source>
        <dbReference type="ARBA" id="ARBA00022989"/>
    </source>
</evidence>
<proteinExistence type="predicted"/>
<dbReference type="PANTHER" id="PTHR22829">
    <property type="entry name" value="DEP DOMAIN PROTEIN"/>
    <property type="match status" value="1"/>
</dbReference>
<gene>
    <name evidence="6" type="ORF">B4U80_03094</name>
</gene>
<dbReference type="PANTHER" id="PTHR22829:SF5">
    <property type="entry name" value="INTEGRAL MEMBRANE PROTEIN GPR155"/>
    <property type="match status" value="1"/>
</dbReference>
<dbReference type="OrthoDB" id="2133778at2759"/>
<feature type="transmembrane region" description="Helical" evidence="5">
    <location>
        <begin position="37"/>
        <end position="56"/>
    </location>
</feature>
<dbReference type="Proteomes" id="UP000288716">
    <property type="component" value="Unassembled WGS sequence"/>
</dbReference>
<evidence type="ECO:0000256" key="2">
    <source>
        <dbReference type="ARBA" id="ARBA00022692"/>
    </source>
</evidence>
<dbReference type="AlphaFoldDB" id="A0A443SLG5"/>
<dbReference type="InterPro" id="IPR004776">
    <property type="entry name" value="Mem_transp_PIN-like"/>
</dbReference>
<dbReference type="Pfam" id="PF03547">
    <property type="entry name" value="Mem_trans"/>
    <property type="match status" value="1"/>
</dbReference>
<keyword evidence="7" id="KW-1185">Reference proteome</keyword>
<dbReference type="GO" id="GO:0055085">
    <property type="term" value="P:transmembrane transport"/>
    <property type="evidence" value="ECO:0007669"/>
    <property type="project" value="InterPro"/>
</dbReference>
<protein>
    <submittedName>
        <fullName evidence="6">Integral membrane protein GPR155-like protein</fullName>
    </submittedName>
</protein>
<reference evidence="6 7" key="1">
    <citation type="journal article" date="2018" name="Gigascience">
        <title>Genomes of trombidid mites reveal novel predicted allergens and laterally-transferred genes associated with secondary metabolism.</title>
        <authorList>
            <person name="Dong X."/>
            <person name="Chaisiri K."/>
            <person name="Xia D."/>
            <person name="Armstrong S.D."/>
            <person name="Fang Y."/>
            <person name="Donnelly M.J."/>
            <person name="Kadowaki T."/>
            <person name="McGarry J.W."/>
            <person name="Darby A.C."/>
            <person name="Makepeace B.L."/>
        </authorList>
    </citation>
    <scope>NUCLEOTIDE SEQUENCE [LARGE SCALE GENOMIC DNA]</scope>
    <source>
        <strain evidence="6">UoL-UT</strain>
    </source>
</reference>
<sequence length="673" mass="76046">MKFIWSITECFAIIIIGYFSGKFGLISNHESNGISKFITNFSLPALVFRALATINFDDVNWSLIAGIFFAKAILFVAVSLLTLVLTKGNECGKAGLYGIFCTQSNDFAVGFPLLESLYSGGKLDLAKYVYLLAPVQLLMINPFGLLMMELQKFWHSNVNRDETTSRKCLFLHVCRGVLTNPVVVMTMVGILWNIAFQRSVPEVIDSFLETLAKAFSATALFLLGLNLVGKIDIIHRSDVLYMPIMLTTAKLIILPFILRIIVEYSFVRSNDTDRFEASNFAFLYGTFPTAPTPFVFALQYDMDTTAVATGMAISTIAAAPLMYVSATMVKVGNTSSTQYFSELGKSVSIISVISLVCVIWVLFIFFVDKRWKSVTHRLTIPLLFSQLMVAFGGLLWYMVDENNSFNSYHFQYLLTVGGLFSCRIWYSVLAVTLALLYWKGLHFTRSLQIRIIVFTFLLNICLMIAVMLFPDYPKLDKLNPAFELGILEKWISIILLTISTLIVTISLVTQHYFDEKNSLWSDNQGLHRNDSGIEEFDANVEEVISINDDTEQSVRRREVEENCTSSEVCTLLTNCVQTTDLNAQFEIKEHLILVLVANIAMFVTLMVSIDNMIVDENSGIFIELQYISVVVNYGQVYFEKYFVVIEVELKIIPYVCHFPDLESQHQKSIFVTA</sequence>